<protein>
    <submittedName>
        <fullName evidence="1">Septin family protein</fullName>
    </submittedName>
</protein>
<evidence type="ECO:0000313" key="2">
    <source>
        <dbReference type="Proteomes" id="UP000551878"/>
    </source>
</evidence>
<name>A0A840QNM7_9BACI</name>
<accession>A0A840QNM7</accession>
<dbReference type="Proteomes" id="UP000551878">
    <property type="component" value="Unassembled WGS sequence"/>
</dbReference>
<reference evidence="1 2" key="1">
    <citation type="submission" date="2020-08" db="EMBL/GenBank/DDBJ databases">
        <title>Genomic Encyclopedia of Type Strains, Phase IV (KMG-IV): sequencing the most valuable type-strain genomes for metagenomic binning, comparative biology and taxonomic classification.</title>
        <authorList>
            <person name="Goeker M."/>
        </authorList>
    </citation>
    <scope>NUCLEOTIDE SEQUENCE [LARGE SCALE GENOMIC DNA]</scope>
    <source>
        <strain evidence="1 2">DSM 24696</strain>
    </source>
</reference>
<dbReference type="RefSeq" id="WP_184663414.1">
    <property type="nucleotide sequence ID" value="NZ_JACHHB010000004.1"/>
</dbReference>
<dbReference type="EMBL" id="JACHHB010000004">
    <property type="protein sequence ID" value="MBB5172958.1"/>
    <property type="molecule type" value="Genomic_DNA"/>
</dbReference>
<sequence>MTVYQQVKQNLAKWKGIEAALNDLREKTQDDECYEAYREAVLETRTISKNLTDRLVELEKEEPQYKGN</sequence>
<gene>
    <name evidence="1" type="ORF">HNQ41_001121</name>
</gene>
<dbReference type="AlphaFoldDB" id="A0A840QNM7"/>
<evidence type="ECO:0000313" key="1">
    <source>
        <dbReference type="EMBL" id="MBB5172958.1"/>
    </source>
</evidence>
<proteinExistence type="predicted"/>
<organism evidence="1 2">
    <name type="scientific">Texcoconibacillus texcoconensis</name>
    <dbReference type="NCBI Taxonomy" id="1095777"/>
    <lineage>
        <taxon>Bacteria</taxon>
        <taxon>Bacillati</taxon>
        <taxon>Bacillota</taxon>
        <taxon>Bacilli</taxon>
        <taxon>Bacillales</taxon>
        <taxon>Bacillaceae</taxon>
        <taxon>Texcoconibacillus</taxon>
    </lineage>
</organism>
<keyword evidence="2" id="KW-1185">Reference proteome</keyword>
<comment type="caution">
    <text evidence="1">The sequence shown here is derived from an EMBL/GenBank/DDBJ whole genome shotgun (WGS) entry which is preliminary data.</text>
</comment>